<dbReference type="SUPFAM" id="SSF49265">
    <property type="entry name" value="Fibronectin type III"/>
    <property type="match status" value="3"/>
</dbReference>
<evidence type="ECO:0000313" key="2">
    <source>
        <dbReference type="EMBL" id="TJY65450.1"/>
    </source>
</evidence>
<name>A0A4U0H1L6_9SPHI</name>
<proteinExistence type="predicted"/>
<dbReference type="InterPro" id="IPR036116">
    <property type="entry name" value="FN3_sf"/>
</dbReference>
<feature type="domain" description="Fibronectin type-III" evidence="1">
    <location>
        <begin position="540"/>
        <end position="638"/>
    </location>
</feature>
<sequence length="638" mass="66563">MFSYLKPISLLVLLTLLLACEKGSEFSYEHENVQAVTSHQPTDFDRNTAILLGQVNTVNKSKLSEVGFEYGISDRPESLTMYVNRHDKSDTGMFSIEIAELTPSTQYYYRAYAKNAHGTAYGKTLFFSTLQGTAASLTTGEATEITRSSASISGLVTDHGGYKVTRKGICYSNTTSTPTINNTVVDFQGEGTSFHIMLADLQAGKRYYARAYAVTSMGTAYGNSVSFTTSPAILATGLSTTYPTNITASSMIISGQILQDNNSAITARGFCYSRTTNVPTITNATISQAGSGKGSFSSTLTNLTASTMYYIRSFATNSAGTAYGNLVSVRTGLPNLPSSILVTNVFSVTTNSAVCHSTIGNAGGGTISARGICFSRTTTQPTITNGTVITSGTGTGSYSTSINSLDPATTYYVRAYATNEAGTSYSNAYTFSTAKPNLPSGISAYAANSITLTSASISGFVSNAGGGIIKQRGIVVSSTTSTPTVGNGVVFSSGGGTGSFQVAVGGLNASTSYYYRAYATNEAGTSYSSTQRFTTSSASAPGGVVTSSARALSSTTALLKGSIGTDGGATITSRGFVYSSATTNPTLNYGTRVQVGNGTGSFEVNISSLKRNTTYYVRSYATNSRGTSYSTVLALRTP</sequence>
<dbReference type="InterPro" id="IPR013783">
    <property type="entry name" value="Ig-like_fold"/>
</dbReference>
<dbReference type="Gene3D" id="2.60.40.10">
    <property type="entry name" value="Immunoglobulins"/>
    <property type="match status" value="1"/>
</dbReference>
<gene>
    <name evidence="2" type="ORF">FAZ19_09905</name>
</gene>
<dbReference type="InterPro" id="IPR003961">
    <property type="entry name" value="FN3_dom"/>
</dbReference>
<keyword evidence="3" id="KW-1185">Reference proteome</keyword>
<evidence type="ECO:0000259" key="1">
    <source>
        <dbReference type="PROSITE" id="PS50853"/>
    </source>
</evidence>
<reference evidence="2 3" key="1">
    <citation type="submission" date="2019-04" db="EMBL/GenBank/DDBJ databases">
        <title>Sphingobacterium olei sp. nov., isolated from oil-contaminated soil.</title>
        <authorList>
            <person name="Liu B."/>
        </authorList>
    </citation>
    <scope>NUCLEOTIDE SEQUENCE [LARGE SCALE GENOMIC DNA]</scope>
    <source>
        <strain evidence="2 3">Y3L14</strain>
    </source>
</reference>
<dbReference type="OrthoDB" id="9765957at2"/>
<accession>A0A4U0H1L6</accession>
<dbReference type="Proteomes" id="UP000309872">
    <property type="component" value="Unassembled WGS sequence"/>
</dbReference>
<evidence type="ECO:0000313" key="3">
    <source>
        <dbReference type="Proteomes" id="UP000309872"/>
    </source>
</evidence>
<feature type="domain" description="Fibronectin type-III" evidence="1">
    <location>
        <begin position="337"/>
        <end position="436"/>
    </location>
</feature>
<protein>
    <recommendedName>
        <fullName evidence="1">Fibronectin type-III domain-containing protein</fullName>
    </recommendedName>
</protein>
<dbReference type="SMART" id="SM00060">
    <property type="entry name" value="FN3"/>
    <property type="match status" value="3"/>
</dbReference>
<dbReference type="EMBL" id="SUKA01000003">
    <property type="protein sequence ID" value="TJY65450.1"/>
    <property type="molecule type" value="Genomic_DNA"/>
</dbReference>
<dbReference type="RefSeq" id="WP_136820579.1">
    <property type="nucleotide sequence ID" value="NZ_BMJX01000003.1"/>
</dbReference>
<comment type="caution">
    <text evidence="2">The sequence shown here is derived from an EMBL/GenBank/DDBJ whole genome shotgun (WGS) entry which is preliminary data.</text>
</comment>
<dbReference type="PROSITE" id="PS51257">
    <property type="entry name" value="PROKAR_LIPOPROTEIN"/>
    <property type="match status" value="1"/>
</dbReference>
<dbReference type="AlphaFoldDB" id="A0A4U0H1L6"/>
<dbReference type="PROSITE" id="PS50853">
    <property type="entry name" value="FN3"/>
    <property type="match status" value="2"/>
</dbReference>
<organism evidence="2 3">
    <name type="scientific">Sphingobacterium alkalisoli</name>
    <dbReference type="NCBI Taxonomy" id="1874115"/>
    <lineage>
        <taxon>Bacteria</taxon>
        <taxon>Pseudomonadati</taxon>
        <taxon>Bacteroidota</taxon>
        <taxon>Sphingobacteriia</taxon>
        <taxon>Sphingobacteriales</taxon>
        <taxon>Sphingobacteriaceae</taxon>
        <taxon>Sphingobacterium</taxon>
    </lineage>
</organism>